<dbReference type="GO" id="GO:0020037">
    <property type="term" value="F:heme binding"/>
    <property type="evidence" value="ECO:0007669"/>
    <property type="project" value="InterPro"/>
</dbReference>
<dbReference type="InterPro" id="IPR036397">
    <property type="entry name" value="RNaseH_sf"/>
</dbReference>
<dbReference type="SUPFAM" id="SSF48264">
    <property type="entry name" value="Cytochrome P450"/>
    <property type="match status" value="1"/>
</dbReference>
<evidence type="ECO:0000256" key="9">
    <source>
        <dbReference type="ARBA" id="ARBA00023033"/>
    </source>
</evidence>
<dbReference type="InterPro" id="IPR054722">
    <property type="entry name" value="PolX-like_BBD"/>
</dbReference>
<keyword evidence="9" id="KW-0503">Monooxygenase</keyword>
<dbReference type="InterPro" id="IPR013103">
    <property type="entry name" value="RVT_2"/>
</dbReference>
<evidence type="ECO:0000256" key="6">
    <source>
        <dbReference type="ARBA" id="ARBA00022750"/>
    </source>
</evidence>
<accession>A0A2N9HDJ5</accession>
<dbReference type="PROSITE" id="PS00086">
    <property type="entry name" value="CYTOCHROME_P450"/>
    <property type="match status" value="1"/>
</dbReference>
<gene>
    <name evidence="14" type="ORF">FSB_LOCUS40299</name>
</gene>
<dbReference type="EMBL" id="OIVN01003606">
    <property type="protein sequence ID" value="SPD12417.1"/>
    <property type="molecule type" value="Genomic_DNA"/>
</dbReference>
<dbReference type="InterPro" id="IPR002401">
    <property type="entry name" value="Cyt_P450_E_grp-I"/>
</dbReference>
<dbReference type="InterPro" id="IPR012337">
    <property type="entry name" value="RNaseH-like_sf"/>
</dbReference>
<keyword evidence="6" id="KW-0064">Aspartyl protease</keyword>
<dbReference type="Gene3D" id="3.30.420.10">
    <property type="entry name" value="Ribonuclease H-like superfamily/Ribonuclease H"/>
    <property type="match status" value="1"/>
</dbReference>
<keyword evidence="4 11" id="KW-0349">Heme</keyword>
<dbReference type="PANTHER" id="PTHR47943">
    <property type="entry name" value="CYTOCHROME P450 93A3-LIKE"/>
    <property type="match status" value="1"/>
</dbReference>
<dbReference type="SUPFAM" id="SSF56672">
    <property type="entry name" value="DNA/RNA polymerases"/>
    <property type="match status" value="1"/>
</dbReference>
<keyword evidence="6" id="KW-0378">Hydrolase</keyword>
<feature type="binding site" description="axial binding residue" evidence="11">
    <location>
        <position position="438"/>
    </location>
    <ligand>
        <name>heme</name>
        <dbReference type="ChEBI" id="CHEBI:30413"/>
    </ligand>
    <ligandPart>
        <name>Fe</name>
        <dbReference type="ChEBI" id="CHEBI:18248"/>
    </ligandPart>
</feature>
<dbReference type="GO" id="GO:0016705">
    <property type="term" value="F:oxidoreductase activity, acting on paired donors, with incorporation or reduction of molecular oxygen"/>
    <property type="evidence" value="ECO:0007669"/>
    <property type="project" value="InterPro"/>
</dbReference>
<proteinExistence type="inferred from homology"/>
<keyword evidence="5 11" id="KW-0479">Metal-binding</keyword>
<keyword evidence="8 11" id="KW-0408">Iron</keyword>
<reference evidence="14" key="1">
    <citation type="submission" date="2018-02" db="EMBL/GenBank/DDBJ databases">
        <authorList>
            <person name="Cohen D.B."/>
            <person name="Kent A.D."/>
        </authorList>
    </citation>
    <scope>NUCLEOTIDE SEQUENCE</scope>
</reference>
<dbReference type="InterPro" id="IPR025724">
    <property type="entry name" value="GAG-pre-integrase_dom"/>
</dbReference>
<dbReference type="Pfam" id="PF25597">
    <property type="entry name" value="SH3_retrovirus"/>
    <property type="match status" value="1"/>
</dbReference>
<evidence type="ECO:0000256" key="3">
    <source>
        <dbReference type="ARBA" id="ARBA00010617"/>
    </source>
</evidence>
<comment type="subcellular location">
    <subcellularLocation>
        <location evidence="2">Membrane</location>
    </subcellularLocation>
</comment>
<comment type="cofactor">
    <cofactor evidence="1 11">
        <name>heme</name>
        <dbReference type="ChEBI" id="CHEBI:30413"/>
    </cofactor>
</comment>
<keyword evidence="7" id="KW-0560">Oxidoreductase</keyword>
<dbReference type="InterPro" id="IPR017972">
    <property type="entry name" value="Cyt_P450_CS"/>
</dbReference>
<sequence length="1669" mass="185918">MATMIDTQYYFVCLVLLFLSTLLLKSLFKKPSKTLRLPPSPPALPIIGHLHLLGSSLSQSLHKLSTKYGPLLYLRLGASQCLVVSTASLATEIFKTNDLVFSDRPSFAFSDRLPYGNYGFFSARYGDYWRFIKQLCMSELLSTQQVEQSRDVRHEEIVCFLLKALESAKKQHVFDVGAELMKLTNNSTCKLTMSMRCSEEHDEAERIRQLVKESMEVGEKIVLGDVFGPLKILAFWLYGKKAINGTLKYDAILEKVLKQHEESPQKENKDLMDILLKVYHDDKAEFKINRTHLKAFLLDLFIAGTGTSSDAMQWTIAELINHPNIFNKVREEIKTVVGTRLVEESDVSSLPYLQAVVKEALRLHPPIPVVVRETREDCKIKDFDIPEKTMVAINVYAIMRDAKIWNYPNDFQPERFLISSKEKYGMEYIPFGAGRRGCPGSKLALSMIHTTVAAMVQCFDWNVGGEGDHAKAFFRCLSCLRHCPAATVRNPVACAAKKLIHRRKGPTATLGSAVPGLRSRHRRYRWKALEIIDSTAQKTADSDVGRALTRRLKIRCASLLLCHVSRLQDATSALIHVSPRHATATRSNQKNYHLICAFCKHRGHTIDRCNMRAGILQRSAALTASESVPSSDAASFDPVSLTTPTYSIADLQALFSQVQALSSSASNSALSMTPGISSEWFLDSACCNHMTDNPHLTSAHTPPVLPTITTADGSAMTVSHVGSISTPNLSISDVFCVPKLHLNLLSVGQLTELGLNLFFSSRGCLVQDSRTGQIVGSARKVGRLFELTSLHFPSSSVSAPVIAASASIELWHSRLGHVSLPRIQTLVSRGLLGSVSSSPFDCMPCQLGKQPALPFNNSESIASATFDLIHSDVWGPSPVPTTQYSKAIKVFRSDNAREYRQTDFSTILKHYGTVFHTSCAGTSQQNGRAERKLRHILDTVRALTNAASTPASFWGEAALTAVYTINRCPSPVIQNTTPYERLFGTAPNYSLLKVFGCVCFVLLQPHERTKLQPRSQLCCFLGYGLEEKGYRCYDPVAKRLRVSRHVVFWEHKMFYSLPLFSAGNSDSQADPLPNLFPEIPSPSAESVNPISDESPPADPSSDESPTADPTFDESPLSAPAANPVNTTAPEPRRSHRVSTLPSHLRDFHCFSAFATLHEPHTFREASSDPLWQQAMKEELDALLKTGTWDLVDLPAGKSAIGCKWVYKIKTRSDGTVDRYKARLVAKGFTQEYGIDYEETFAPVARLSSVRTLIAVSASRHWPLFQMDVKNAFLNGELTEEVYMQLPPGFSQPPGFSPKVCRLRRALYGLKQAPRAWFAKFSSTISQHGFSASSYDSALFFRRSDHGITLLLLYVDDMIITGDDVQGIQDLKRFLGQHFEMKDLGPLSYFLGLEVSSSSDGYYLTQAKYTSDLISRAGITDSKIVDTPIEYNNRLNIHDGEPLPDATLYRQLVGSLVYLTVTRPDISYAVHIVSQFMAAPRSLHYAAVLRILRYLKGTLFHGLHFSSQSSLTLQAYSDADWAGDPTDRRSTTGYCFLLGDSLISWRSKKQSVVARSSTEAEYRALADTTAELLWLRWLLQDLGIDCSTAVPIHCDNRSAIQIAHNDVFHERTKHIEIDCHFVRHHLLQGTLQLRSVSSQDQLADIFTKPMPPGRFRDLISKLKLVSVHPP</sequence>
<dbReference type="GO" id="GO:0015074">
    <property type="term" value="P:DNA integration"/>
    <property type="evidence" value="ECO:0007669"/>
    <property type="project" value="InterPro"/>
</dbReference>
<dbReference type="Gene3D" id="1.10.630.10">
    <property type="entry name" value="Cytochrome P450"/>
    <property type="match status" value="1"/>
</dbReference>
<dbReference type="Pfam" id="PF00067">
    <property type="entry name" value="p450"/>
    <property type="match status" value="1"/>
</dbReference>
<protein>
    <recommendedName>
        <fullName evidence="13">Integrase catalytic domain-containing protein</fullName>
    </recommendedName>
</protein>
<feature type="domain" description="Integrase catalytic" evidence="13">
    <location>
        <begin position="796"/>
        <end position="986"/>
    </location>
</feature>
<feature type="region of interest" description="Disordered" evidence="12">
    <location>
        <begin position="1071"/>
        <end position="1138"/>
    </location>
</feature>
<dbReference type="PRINTS" id="PR00385">
    <property type="entry name" value="P450"/>
</dbReference>
<name>A0A2N9HDJ5_FAGSY</name>
<dbReference type="GO" id="GO:0003676">
    <property type="term" value="F:nucleic acid binding"/>
    <property type="evidence" value="ECO:0007669"/>
    <property type="project" value="InterPro"/>
</dbReference>
<evidence type="ECO:0000256" key="12">
    <source>
        <dbReference type="SAM" id="MobiDB-lite"/>
    </source>
</evidence>
<dbReference type="CDD" id="cd09272">
    <property type="entry name" value="RNase_HI_RT_Ty1"/>
    <property type="match status" value="1"/>
</dbReference>
<dbReference type="InterPro" id="IPR043502">
    <property type="entry name" value="DNA/RNA_pol_sf"/>
</dbReference>
<dbReference type="SUPFAM" id="SSF53098">
    <property type="entry name" value="Ribonuclease H-like"/>
    <property type="match status" value="1"/>
</dbReference>
<keyword evidence="6" id="KW-0645">Protease</keyword>
<organism evidence="14">
    <name type="scientific">Fagus sylvatica</name>
    <name type="common">Beechnut</name>
    <dbReference type="NCBI Taxonomy" id="28930"/>
    <lineage>
        <taxon>Eukaryota</taxon>
        <taxon>Viridiplantae</taxon>
        <taxon>Streptophyta</taxon>
        <taxon>Embryophyta</taxon>
        <taxon>Tracheophyta</taxon>
        <taxon>Spermatophyta</taxon>
        <taxon>Magnoliopsida</taxon>
        <taxon>eudicotyledons</taxon>
        <taxon>Gunneridae</taxon>
        <taxon>Pentapetalae</taxon>
        <taxon>rosids</taxon>
        <taxon>fabids</taxon>
        <taxon>Fagales</taxon>
        <taxon>Fagaceae</taxon>
        <taxon>Fagus</taxon>
    </lineage>
</organism>
<dbReference type="InterPro" id="IPR001584">
    <property type="entry name" value="Integrase_cat-core"/>
</dbReference>
<dbReference type="PANTHER" id="PTHR47943:SF8">
    <property type="entry name" value="CYTOCHROME P450"/>
    <property type="match status" value="1"/>
</dbReference>
<evidence type="ECO:0000256" key="4">
    <source>
        <dbReference type="ARBA" id="ARBA00022617"/>
    </source>
</evidence>
<dbReference type="FunFam" id="1.10.630.10:FF:000019">
    <property type="entry name" value="Cytochrome P450 family protein"/>
    <property type="match status" value="1"/>
</dbReference>
<evidence type="ECO:0000259" key="13">
    <source>
        <dbReference type="PROSITE" id="PS50994"/>
    </source>
</evidence>
<evidence type="ECO:0000256" key="5">
    <source>
        <dbReference type="ARBA" id="ARBA00022723"/>
    </source>
</evidence>
<dbReference type="GO" id="GO:0016020">
    <property type="term" value="C:membrane"/>
    <property type="evidence" value="ECO:0007669"/>
    <property type="project" value="UniProtKB-SubCell"/>
</dbReference>
<dbReference type="Pfam" id="PF22936">
    <property type="entry name" value="Pol_BBD"/>
    <property type="match status" value="1"/>
</dbReference>
<dbReference type="InterPro" id="IPR001128">
    <property type="entry name" value="Cyt_P450"/>
</dbReference>
<evidence type="ECO:0000256" key="2">
    <source>
        <dbReference type="ARBA" id="ARBA00004370"/>
    </source>
</evidence>
<evidence type="ECO:0000313" key="14">
    <source>
        <dbReference type="EMBL" id="SPD12417.1"/>
    </source>
</evidence>
<evidence type="ECO:0000256" key="7">
    <source>
        <dbReference type="ARBA" id="ARBA00023002"/>
    </source>
</evidence>
<dbReference type="GO" id="GO:0004190">
    <property type="term" value="F:aspartic-type endopeptidase activity"/>
    <property type="evidence" value="ECO:0007669"/>
    <property type="project" value="UniProtKB-KW"/>
</dbReference>
<dbReference type="Pfam" id="PF07727">
    <property type="entry name" value="RVT_2"/>
    <property type="match status" value="1"/>
</dbReference>
<comment type="similarity">
    <text evidence="3">Belongs to the cytochrome P450 family.</text>
</comment>
<keyword evidence="10" id="KW-0472">Membrane</keyword>
<dbReference type="Pfam" id="PF13976">
    <property type="entry name" value="gag_pre-integrs"/>
    <property type="match status" value="1"/>
</dbReference>
<evidence type="ECO:0000256" key="1">
    <source>
        <dbReference type="ARBA" id="ARBA00001971"/>
    </source>
</evidence>
<evidence type="ECO:0000256" key="10">
    <source>
        <dbReference type="ARBA" id="ARBA00023136"/>
    </source>
</evidence>
<dbReference type="GO" id="GO:0004497">
    <property type="term" value="F:monooxygenase activity"/>
    <property type="evidence" value="ECO:0007669"/>
    <property type="project" value="UniProtKB-KW"/>
</dbReference>
<dbReference type="InterPro" id="IPR057670">
    <property type="entry name" value="SH3_retrovirus"/>
</dbReference>
<evidence type="ECO:0000256" key="11">
    <source>
        <dbReference type="PIRSR" id="PIRSR602401-1"/>
    </source>
</evidence>
<dbReference type="InterPro" id="IPR036396">
    <property type="entry name" value="Cyt_P450_sf"/>
</dbReference>
<feature type="compositionally biased region" description="Low complexity" evidence="12">
    <location>
        <begin position="1118"/>
        <end position="1129"/>
    </location>
</feature>
<dbReference type="PROSITE" id="PS50994">
    <property type="entry name" value="INTEGRASE"/>
    <property type="match status" value="1"/>
</dbReference>
<dbReference type="PRINTS" id="PR00463">
    <property type="entry name" value="EP450I"/>
</dbReference>
<evidence type="ECO:0000256" key="8">
    <source>
        <dbReference type="ARBA" id="ARBA00023004"/>
    </source>
</evidence>
<dbReference type="GO" id="GO:0005506">
    <property type="term" value="F:iron ion binding"/>
    <property type="evidence" value="ECO:0007669"/>
    <property type="project" value="InterPro"/>
</dbReference>